<dbReference type="EMBL" id="CP013386">
    <property type="protein sequence ID" value="AOJ01912.1"/>
    <property type="molecule type" value="Genomic_DNA"/>
</dbReference>
<reference evidence="2 3" key="1">
    <citation type="submission" date="2015-12" db="EMBL/GenBank/DDBJ databases">
        <title>Diversity of Burkholderia near neighbor genomes.</title>
        <authorList>
            <person name="Sahl J."/>
            <person name="Wagner D."/>
            <person name="Keim P."/>
        </authorList>
    </citation>
    <scope>NUCLEOTIDE SEQUENCE [LARGE SCALE GENOMIC DNA]</scope>
    <source>
        <strain evidence="2 3">BDU6</strain>
    </source>
</reference>
<keyword evidence="3" id="KW-1185">Reference proteome</keyword>
<proteinExistence type="predicted"/>
<accession>A0A1B4FEC7</accession>
<sequence length="73" mass="7880">MSELGRPNPVNDIEIKGTPDSDARAGKVEIFEQRAQQLSAGDAALDALLAIAVVRGVERRRILGEVSDLIRNP</sequence>
<dbReference type="Proteomes" id="UP000062519">
    <property type="component" value="Chromosome 1"/>
</dbReference>
<organism evidence="2 3">
    <name type="scientific">Burkholderia mayonis</name>
    <dbReference type="NCBI Taxonomy" id="1385591"/>
    <lineage>
        <taxon>Bacteria</taxon>
        <taxon>Pseudomonadati</taxon>
        <taxon>Pseudomonadota</taxon>
        <taxon>Betaproteobacteria</taxon>
        <taxon>Burkholderiales</taxon>
        <taxon>Burkholderiaceae</taxon>
        <taxon>Burkholderia</taxon>
        <taxon>pseudomallei group</taxon>
    </lineage>
</organism>
<evidence type="ECO:0000313" key="2">
    <source>
        <dbReference type="EMBL" id="AOJ01912.1"/>
    </source>
</evidence>
<evidence type="ECO:0000313" key="3">
    <source>
        <dbReference type="Proteomes" id="UP000062519"/>
    </source>
</evidence>
<dbReference type="AlphaFoldDB" id="A0A1B4FEC7"/>
<feature type="region of interest" description="Disordered" evidence="1">
    <location>
        <begin position="1"/>
        <end position="21"/>
    </location>
</feature>
<dbReference type="KEGG" id="buu:WS70_08790"/>
<evidence type="ECO:0000256" key="1">
    <source>
        <dbReference type="SAM" id="MobiDB-lite"/>
    </source>
</evidence>
<name>A0A1B4FEC7_9BURK</name>
<gene>
    <name evidence="2" type="ORF">WS70_08790</name>
</gene>
<protein>
    <submittedName>
        <fullName evidence="2">Uncharacterized protein</fullName>
    </submittedName>
</protein>